<dbReference type="AlphaFoldDB" id="A0A7U3UTZ7"/>
<dbReference type="EMBL" id="AP018365">
    <property type="protein sequence ID" value="BBA98852.1"/>
    <property type="molecule type" value="Genomic_DNA"/>
</dbReference>
<protein>
    <submittedName>
        <fullName evidence="4">Putative acetyltransferase</fullName>
    </submittedName>
</protein>
<dbReference type="PANTHER" id="PTHR43877:SF2">
    <property type="entry name" value="AMINOALKYLPHOSPHONATE N-ACETYLTRANSFERASE-RELATED"/>
    <property type="match status" value="1"/>
</dbReference>
<keyword evidence="1 4" id="KW-0808">Transferase</keyword>
<dbReference type="InterPro" id="IPR050832">
    <property type="entry name" value="Bact_Acetyltransf"/>
</dbReference>
<sequence>MMLPEEANVAKVPGSGDGEVVVRPRTTADIQQAAAVLVAVHTSDGYPVEGVEDPEQWLCPEGTLGAWVALADGRVIGHAVVARPAGEDAVGIWAERSGESEEGIGVLARLFVLREARKRSAGELLVRAAEDFALSRGMRLVLDVMVKDAAAIRLYERLGWREIGRVVHRFGAADAVDALAFVGAERRGRNEDGA</sequence>
<evidence type="ECO:0000259" key="3">
    <source>
        <dbReference type="PROSITE" id="PS51186"/>
    </source>
</evidence>
<dbReference type="KEGG" id="arev:RVR_5208"/>
<dbReference type="InterPro" id="IPR000182">
    <property type="entry name" value="GNAT_dom"/>
</dbReference>
<dbReference type="PROSITE" id="PS51186">
    <property type="entry name" value="GNAT"/>
    <property type="match status" value="1"/>
</dbReference>
<gene>
    <name evidence="4" type="ORF">RVR_5208</name>
</gene>
<reference evidence="4 5" key="1">
    <citation type="journal article" date="2010" name="J. Bacteriol.">
        <title>Biochemical characterization of a novel indole prenyltransferase from Streptomyces sp. SN-593.</title>
        <authorList>
            <person name="Takahashi S."/>
            <person name="Takagi H."/>
            <person name="Toyoda A."/>
            <person name="Uramoto M."/>
            <person name="Nogawa T."/>
            <person name="Ueki M."/>
            <person name="Sakaki Y."/>
            <person name="Osada H."/>
        </authorList>
    </citation>
    <scope>NUCLEOTIDE SEQUENCE [LARGE SCALE GENOMIC DNA]</scope>
    <source>
        <strain evidence="4 5">SN-593</strain>
    </source>
</reference>
<dbReference type="Gene3D" id="3.40.630.30">
    <property type="match status" value="1"/>
</dbReference>
<reference evidence="4 5" key="4">
    <citation type="journal article" date="2020" name="Sci. Rep.">
        <title>beta-carboline chemical signals induce reveromycin production through a LuxR family regulator in Streptomyces sp. SN-593.</title>
        <authorList>
            <person name="Panthee S."/>
            <person name="Kito N."/>
            <person name="Hayashi T."/>
            <person name="Shimizu T."/>
            <person name="Ishikawa J."/>
            <person name="Hamamoto H."/>
            <person name="Osada H."/>
            <person name="Takahashi S."/>
        </authorList>
    </citation>
    <scope>NUCLEOTIDE SEQUENCE [LARGE SCALE GENOMIC DNA]</scope>
    <source>
        <strain evidence="4 5">SN-593</strain>
    </source>
</reference>
<feature type="domain" description="N-acetyltransferase" evidence="3">
    <location>
        <begin position="20"/>
        <end position="183"/>
    </location>
</feature>
<evidence type="ECO:0000256" key="1">
    <source>
        <dbReference type="ARBA" id="ARBA00022679"/>
    </source>
</evidence>
<reference evidence="4 5" key="2">
    <citation type="journal article" date="2011" name="J. Antibiot.">
        <title>Furaquinocins I and J: novel polyketide isoprenoid hybrid compounds from Streptomyces reveromyceticus SN-593.</title>
        <authorList>
            <person name="Panthee S."/>
            <person name="Takahashi S."/>
            <person name="Takagi H."/>
            <person name="Nogawa T."/>
            <person name="Oowada E."/>
            <person name="Uramoto M."/>
            <person name="Osada H."/>
        </authorList>
    </citation>
    <scope>NUCLEOTIDE SEQUENCE [LARGE SCALE GENOMIC DNA]</scope>
    <source>
        <strain evidence="4 5">SN-593</strain>
    </source>
</reference>
<reference evidence="4 5" key="3">
    <citation type="journal article" date="2011" name="Nat. Chem. Biol.">
        <title>Reveromycin A biosynthesis uses RevG and RevJ for stereospecific spiroacetal formation.</title>
        <authorList>
            <person name="Takahashi S."/>
            <person name="Toyoda A."/>
            <person name="Sekiyama Y."/>
            <person name="Takagi H."/>
            <person name="Nogawa T."/>
            <person name="Uramoto M."/>
            <person name="Suzuki R."/>
            <person name="Koshino H."/>
            <person name="Kumano T."/>
            <person name="Panthee S."/>
            <person name="Dairi T."/>
            <person name="Ishikawa J."/>
            <person name="Ikeda H."/>
            <person name="Sakaki Y."/>
            <person name="Osada H."/>
        </authorList>
    </citation>
    <scope>NUCLEOTIDE SEQUENCE [LARGE SCALE GENOMIC DNA]</scope>
    <source>
        <strain evidence="4 5">SN-593</strain>
    </source>
</reference>
<evidence type="ECO:0000313" key="4">
    <source>
        <dbReference type="EMBL" id="BBA98852.1"/>
    </source>
</evidence>
<keyword evidence="5" id="KW-1185">Reference proteome</keyword>
<dbReference type="PANTHER" id="PTHR43877">
    <property type="entry name" value="AMINOALKYLPHOSPHONATE N-ACETYLTRANSFERASE-RELATED-RELATED"/>
    <property type="match status" value="1"/>
</dbReference>
<organism evidence="4 5">
    <name type="scientific">Actinacidiphila reveromycinica</name>
    <dbReference type="NCBI Taxonomy" id="659352"/>
    <lineage>
        <taxon>Bacteria</taxon>
        <taxon>Bacillati</taxon>
        <taxon>Actinomycetota</taxon>
        <taxon>Actinomycetes</taxon>
        <taxon>Kitasatosporales</taxon>
        <taxon>Streptomycetaceae</taxon>
        <taxon>Actinacidiphila</taxon>
    </lineage>
</organism>
<dbReference type="GO" id="GO:0016747">
    <property type="term" value="F:acyltransferase activity, transferring groups other than amino-acyl groups"/>
    <property type="evidence" value="ECO:0007669"/>
    <property type="project" value="InterPro"/>
</dbReference>
<evidence type="ECO:0000313" key="5">
    <source>
        <dbReference type="Proteomes" id="UP000595703"/>
    </source>
</evidence>
<dbReference type="SUPFAM" id="SSF55729">
    <property type="entry name" value="Acyl-CoA N-acyltransferases (Nat)"/>
    <property type="match status" value="1"/>
</dbReference>
<dbReference type="CDD" id="cd04301">
    <property type="entry name" value="NAT_SF"/>
    <property type="match status" value="1"/>
</dbReference>
<evidence type="ECO:0000256" key="2">
    <source>
        <dbReference type="ARBA" id="ARBA00023315"/>
    </source>
</evidence>
<dbReference type="Proteomes" id="UP000595703">
    <property type="component" value="Chromosome"/>
</dbReference>
<dbReference type="InterPro" id="IPR016181">
    <property type="entry name" value="Acyl_CoA_acyltransferase"/>
</dbReference>
<keyword evidence="2" id="KW-0012">Acyltransferase</keyword>
<dbReference type="Pfam" id="PF00583">
    <property type="entry name" value="Acetyltransf_1"/>
    <property type="match status" value="1"/>
</dbReference>
<name>A0A7U3UTZ7_9ACTN</name>
<proteinExistence type="predicted"/>
<accession>A0A7U3UTZ7</accession>